<dbReference type="Proteomes" id="UP000660611">
    <property type="component" value="Unassembled WGS sequence"/>
</dbReference>
<dbReference type="AlphaFoldDB" id="A0A919UC03"/>
<dbReference type="EMBL" id="BONQ01000126">
    <property type="protein sequence ID" value="GIG50004.1"/>
    <property type="molecule type" value="Genomic_DNA"/>
</dbReference>
<dbReference type="RefSeq" id="WP_203851657.1">
    <property type="nucleotide sequence ID" value="NZ_BAAAVW010000029.1"/>
</dbReference>
<keyword evidence="2" id="KW-1185">Reference proteome</keyword>
<sequence>MTETLWASAARNYEAAGLLQEAARCHHRAGSLRRAVDLYAELGLHHEAATVLAENGNAVGGAWRLAHHAHDPAAARLMLRRAPGPAGRLLHRLVSARCDLLDGVSETVVTDALDAAQDLLDGGPPDDAQRIESWAVLLAEEIRRPDLVALVFAAAVRGDRQGAAQRWQVWAQRRYGMRIVVAEPAHDVDVVFAGARRWT</sequence>
<name>A0A919UC03_9ACTN</name>
<reference evidence="1" key="1">
    <citation type="submission" date="2021-01" db="EMBL/GenBank/DDBJ databases">
        <title>Whole genome shotgun sequence of Dactylosporangium siamense NBRC 106093.</title>
        <authorList>
            <person name="Komaki H."/>
            <person name="Tamura T."/>
        </authorList>
    </citation>
    <scope>NUCLEOTIDE SEQUENCE</scope>
    <source>
        <strain evidence="1">NBRC 106093</strain>
    </source>
</reference>
<gene>
    <name evidence="1" type="ORF">Dsi01nite_080450</name>
</gene>
<protein>
    <submittedName>
        <fullName evidence="1">Uncharacterized protein</fullName>
    </submittedName>
</protein>
<evidence type="ECO:0000313" key="1">
    <source>
        <dbReference type="EMBL" id="GIG50004.1"/>
    </source>
</evidence>
<proteinExistence type="predicted"/>
<evidence type="ECO:0000313" key="2">
    <source>
        <dbReference type="Proteomes" id="UP000660611"/>
    </source>
</evidence>
<comment type="caution">
    <text evidence="1">The sequence shown here is derived from an EMBL/GenBank/DDBJ whole genome shotgun (WGS) entry which is preliminary data.</text>
</comment>
<organism evidence="1 2">
    <name type="scientific">Dactylosporangium siamense</name>
    <dbReference type="NCBI Taxonomy" id="685454"/>
    <lineage>
        <taxon>Bacteria</taxon>
        <taxon>Bacillati</taxon>
        <taxon>Actinomycetota</taxon>
        <taxon>Actinomycetes</taxon>
        <taxon>Micromonosporales</taxon>
        <taxon>Micromonosporaceae</taxon>
        <taxon>Dactylosporangium</taxon>
    </lineage>
</organism>
<accession>A0A919UC03</accession>